<evidence type="ECO:0000256" key="5">
    <source>
        <dbReference type="PIRSR" id="PIRSR000524-50"/>
    </source>
</evidence>
<accession>A0A4P6HHU7</accession>
<dbReference type="InterPro" id="IPR015424">
    <property type="entry name" value="PyrdxlP-dep_Trfase"/>
</dbReference>
<proteinExistence type="inferred from homology"/>
<name>A0A4P6HHU7_9BACT</name>
<keyword evidence="7" id="KW-0032">Aminotransferase</keyword>
<dbReference type="SUPFAM" id="SSF53383">
    <property type="entry name" value="PLP-dependent transferases"/>
    <property type="match status" value="1"/>
</dbReference>
<dbReference type="KEGG" id="dcb:C3Y92_05375"/>
<dbReference type="RefSeq" id="WP_129350308.1">
    <property type="nucleotide sequence ID" value="NZ_CP026538.1"/>
</dbReference>
<evidence type="ECO:0000256" key="3">
    <source>
        <dbReference type="ARBA" id="ARBA00022898"/>
    </source>
</evidence>
<evidence type="ECO:0000256" key="4">
    <source>
        <dbReference type="PIRSR" id="PIRSR000524-1"/>
    </source>
</evidence>
<evidence type="ECO:0000313" key="7">
    <source>
        <dbReference type="EMBL" id="QAZ66703.1"/>
    </source>
</evidence>
<dbReference type="Gene3D" id="3.40.640.10">
    <property type="entry name" value="Type I PLP-dependent aspartate aminotransferase-like (Major domain)"/>
    <property type="match status" value="1"/>
</dbReference>
<dbReference type="InterPro" id="IPR015421">
    <property type="entry name" value="PyrdxlP-dep_Trfase_major"/>
</dbReference>
<dbReference type="InterPro" id="IPR024169">
    <property type="entry name" value="SP_NH2Trfase/AEP_transaminase"/>
</dbReference>
<organism evidence="7 8">
    <name type="scientific">Solidesulfovibrio carbinolicus</name>
    <dbReference type="NCBI Taxonomy" id="296842"/>
    <lineage>
        <taxon>Bacteria</taxon>
        <taxon>Pseudomonadati</taxon>
        <taxon>Thermodesulfobacteriota</taxon>
        <taxon>Desulfovibrionia</taxon>
        <taxon>Desulfovibrionales</taxon>
        <taxon>Desulfovibrionaceae</taxon>
        <taxon>Solidesulfovibrio</taxon>
    </lineage>
</organism>
<evidence type="ECO:0000259" key="6">
    <source>
        <dbReference type="Pfam" id="PF00266"/>
    </source>
</evidence>
<sequence length="377" mass="40149">MAQAPFPELTLFITGPTYIRPEVRDAGSWPEYGHRDAENAKRFEPIFRNLGIIAGLPADYRTILFLGSGSTAMEASIRSLVAQGETILHATCGAFGDLWHKMSLANGKNAVRLAAEPGQPITPEALDAAMAQHKPAVVAVTHNETSTGVTNDVPALCRVIKAHNALALVDGVSIFGGAPCPIAASGCDFYATATQKSLGLHAGFGIGFVSPAAIEKARHVTARGHATDILSHLGRAEKFQTQSTPNGALGNQMYLQLRYIVEQEGLEARYARHAAMRDTTIAFVENLPGYAPFAAPGFRSPTVTAVAAKPGMTSADLRAIKETLRAKGYLFDPGYAKLNEDLEAAGKQPIFRIGHMGDITPAMLDAYLAVLGEVLTR</sequence>
<dbReference type="Proteomes" id="UP000293296">
    <property type="component" value="Chromosome"/>
</dbReference>
<dbReference type="PANTHER" id="PTHR21152:SF40">
    <property type="entry name" value="ALANINE--GLYOXYLATE AMINOTRANSFERASE"/>
    <property type="match status" value="1"/>
</dbReference>
<dbReference type="PIRSF" id="PIRSF000524">
    <property type="entry name" value="SPT"/>
    <property type="match status" value="1"/>
</dbReference>
<evidence type="ECO:0000256" key="2">
    <source>
        <dbReference type="ARBA" id="ARBA00009236"/>
    </source>
</evidence>
<feature type="binding site" evidence="4">
    <location>
        <position position="352"/>
    </location>
    <ligand>
        <name>substrate</name>
    </ligand>
</feature>
<evidence type="ECO:0000313" key="8">
    <source>
        <dbReference type="Proteomes" id="UP000293296"/>
    </source>
</evidence>
<dbReference type="OrthoDB" id="9766472at2"/>
<evidence type="ECO:0000256" key="1">
    <source>
        <dbReference type="ARBA" id="ARBA00001933"/>
    </source>
</evidence>
<keyword evidence="8" id="KW-1185">Reference proteome</keyword>
<dbReference type="InterPro" id="IPR000192">
    <property type="entry name" value="Aminotrans_V_dom"/>
</dbReference>
<comment type="cofactor">
    <cofactor evidence="1 5">
        <name>pyridoxal 5'-phosphate</name>
        <dbReference type="ChEBI" id="CHEBI:597326"/>
    </cofactor>
</comment>
<gene>
    <name evidence="7" type="ORF">C3Y92_05375</name>
</gene>
<dbReference type="PANTHER" id="PTHR21152">
    <property type="entry name" value="AMINOTRANSFERASE CLASS V"/>
    <property type="match status" value="1"/>
</dbReference>
<dbReference type="InterPro" id="IPR015422">
    <property type="entry name" value="PyrdxlP-dep_Trfase_small"/>
</dbReference>
<dbReference type="GO" id="GO:0008453">
    <property type="term" value="F:alanine-glyoxylate transaminase activity"/>
    <property type="evidence" value="ECO:0007669"/>
    <property type="project" value="TreeGrafter"/>
</dbReference>
<dbReference type="EMBL" id="CP026538">
    <property type="protein sequence ID" value="QAZ66703.1"/>
    <property type="molecule type" value="Genomic_DNA"/>
</dbReference>
<dbReference type="GO" id="GO:0019265">
    <property type="term" value="P:glycine biosynthetic process, by transamination of glyoxylate"/>
    <property type="evidence" value="ECO:0007669"/>
    <property type="project" value="TreeGrafter"/>
</dbReference>
<dbReference type="AlphaFoldDB" id="A0A4P6HHU7"/>
<keyword evidence="3 5" id="KW-0663">Pyridoxal phosphate</keyword>
<dbReference type="GO" id="GO:0004760">
    <property type="term" value="F:L-serine-pyruvate transaminase activity"/>
    <property type="evidence" value="ECO:0007669"/>
    <property type="project" value="TreeGrafter"/>
</dbReference>
<dbReference type="Pfam" id="PF00266">
    <property type="entry name" value="Aminotran_5"/>
    <property type="match status" value="1"/>
</dbReference>
<keyword evidence="7" id="KW-0808">Transferase</keyword>
<protein>
    <submittedName>
        <fullName evidence="7">Aminotransferase</fullName>
    </submittedName>
</protein>
<comment type="similarity">
    <text evidence="2">Belongs to the class-V pyridoxal-phosphate-dependent aminotransferase family.</text>
</comment>
<feature type="modified residue" description="N6-(pyridoxal phosphate)lysine" evidence="5">
    <location>
        <position position="196"/>
    </location>
</feature>
<feature type="domain" description="Aminotransferase class V" evidence="6">
    <location>
        <begin position="59"/>
        <end position="311"/>
    </location>
</feature>
<dbReference type="Gene3D" id="3.90.1150.10">
    <property type="entry name" value="Aspartate Aminotransferase, domain 1"/>
    <property type="match status" value="1"/>
</dbReference>
<reference evidence="7 8" key="1">
    <citation type="submission" date="2018-02" db="EMBL/GenBank/DDBJ databases">
        <title>Genome sequence of Desulfovibrio carbinolicus DSM 3852.</title>
        <authorList>
            <person name="Wilbanks E."/>
            <person name="Skennerton C.T."/>
            <person name="Orphan V.J."/>
        </authorList>
    </citation>
    <scope>NUCLEOTIDE SEQUENCE [LARGE SCALE GENOMIC DNA]</scope>
    <source>
        <strain evidence="7 8">DSM 3852</strain>
    </source>
</reference>